<organism evidence="2 3">
    <name type="scientific">Aplysia californica</name>
    <name type="common">California sea hare</name>
    <dbReference type="NCBI Taxonomy" id="6500"/>
    <lineage>
        <taxon>Eukaryota</taxon>
        <taxon>Metazoa</taxon>
        <taxon>Spiralia</taxon>
        <taxon>Lophotrochozoa</taxon>
        <taxon>Mollusca</taxon>
        <taxon>Gastropoda</taxon>
        <taxon>Heterobranchia</taxon>
        <taxon>Euthyneura</taxon>
        <taxon>Tectipleura</taxon>
        <taxon>Aplysiida</taxon>
        <taxon>Aplysioidea</taxon>
        <taxon>Aplysiidae</taxon>
        <taxon>Aplysia</taxon>
    </lineage>
</organism>
<evidence type="ECO:0000313" key="3">
    <source>
        <dbReference type="RefSeq" id="XP_012938465.1"/>
    </source>
</evidence>
<dbReference type="GeneID" id="106011880"/>
<sequence>MVGLSLLGGKKQGSRPTVIPPETKVYKEEVIEPKSSTGPDFAKATMDYQPQHLNTLTAKLVGFDKPIAHGLWSMAVAVDRIMKNEKCYKNTYPFHVNVTFRRPFPLGSQGLLRYDEPAGEKNYSKFKIIKADNRQGTILEGEIYTGEKMK</sequence>
<dbReference type="Gene3D" id="3.10.129.10">
    <property type="entry name" value="Hotdog Thioesterase"/>
    <property type="match status" value="1"/>
</dbReference>
<keyword evidence="2" id="KW-1185">Reference proteome</keyword>
<dbReference type="Pfam" id="PF01575">
    <property type="entry name" value="MaoC_dehydratas"/>
    <property type="match status" value="1"/>
</dbReference>
<dbReference type="RefSeq" id="XP_012938465.1">
    <property type="nucleotide sequence ID" value="XM_013083011.1"/>
</dbReference>
<gene>
    <name evidence="3" type="primary">LOC106011880</name>
</gene>
<proteinExistence type="predicted"/>
<name>A0ABM1A0Q8_APLCA</name>
<dbReference type="Proteomes" id="UP000694888">
    <property type="component" value="Unplaced"/>
</dbReference>
<accession>A0ABM1A0Q8</accession>
<dbReference type="InterPro" id="IPR029069">
    <property type="entry name" value="HotDog_dom_sf"/>
</dbReference>
<reference evidence="3" key="1">
    <citation type="submission" date="2025-08" db="UniProtKB">
        <authorList>
            <consortium name="RefSeq"/>
        </authorList>
    </citation>
    <scope>IDENTIFICATION</scope>
</reference>
<dbReference type="SUPFAM" id="SSF54637">
    <property type="entry name" value="Thioesterase/thiol ester dehydrase-isomerase"/>
    <property type="match status" value="1"/>
</dbReference>
<feature type="domain" description="MaoC-like" evidence="1">
    <location>
        <begin position="37"/>
        <end position="83"/>
    </location>
</feature>
<evidence type="ECO:0000313" key="2">
    <source>
        <dbReference type="Proteomes" id="UP000694888"/>
    </source>
</evidence>
<dbReference type="InterPro" id="IPR002539">
    <property type="entry name" value="MaoC-like_dom"/>
</dbReference>
<dbReference type="PANTHER" id="PTHR43841:SF1">
    <property type="entry name" value="3-HYDROXYACYL-THIOESTER DEHYDRATASE X"/>
    <property type="match status" value="1"/>
</dbReference>
<evidence type="ECO:0000259" key="1">
    <source>
        <dbReference type="Pfam" id="PF01575"/>
    </source>
</evidence>
<dbReference type="CDD" id="cd03441">
    <property type="entry name" value="R_hydratase_like"/>
    <property type="match status" value="1"/>
</dbReference>
<dbReference type="PANTHER" id="PTHR43841">
    <property type="entry name" value="3-HYDROXYACYL-THIOESTER DEHYDRATASE HTDX-RELATED"/>
    <property type="match status" value="1"/>
</dbReference>
<protein>
    <submittedName>
        <fullName evidence="3">Uncharacterized protein LOC106011880</fullName>
    </submittedName>
</protein>